<dbReference type="FunCoup" id="D8RV68">
    <property type="interactions" value="585"/>
</dbReference>
<dbReference type="PROSITE" id="PS00086">
    <property type="entry name" value="CYTOCHROME_P450"/>
    <property type="match status" value="1"/>
</dbReference>
<evidence type="ECO:0000256" key="3">
    <source>
        <dbReference type="ARBA" id="ARBA00022617"/>
    </source>
</evidence>
<dbReference type="InterPro" id="IPR001128">
    <property type="entry name" value="Cyt_P450"/>
</dbReference>
<keyword evidence="6 8" id="KW-0408">Iron</keyword>
<evidence type="ECO:0000256" key="8">
    <source>
        <dbReference type="PIRSR" id="PIRSR602401-1"/>
    </source>
</evidence>
<dbReference type="GO" id="GO:0016705">
    <property type="term" value="F:oxidoreductase activity, acting on paired donors, with incorporation or reduction of molecular oxygen"/>
    <property type="evidence" value="ECO:0007669"/>
    <property type="project" value="InterPro"/>
</dbReference>
<keyword evidence="5 9" id="KW-0560">Oxidoreductase</keyword>
<evidence type="ECO:0000256" key="1">
    <source>
        <dbReference type="ARBA" id="ARBA00001971"/>
    </source>
</evidence>
<dbReference type="GO" id="GO:0044550">
    <property type="term" value="P:secondary metabolite biosynthetic process"/>
    <property type="evidence" value="ECO:0007669"/>
    <property type="project" value="UniProtKB-ARBA"/>
</dbReference>
<dbReference type="AlphaFoldDB" id="D8RV68"/>
<dbReference type="GO" id="GO:0005506">
    <property type="term" value="F:iron ion binding"/>
    <property type="evidence" value="ECO:0007669"/>
    <property type="project" value="InterPro"/>
</dbReference>
<dbReference type="PANTHER" id="PTHR47944">
    <property type="entry name" value="CYTOCHROME P450 98A9"/>
    <property type="match status" value="1"/>
</dbReference>
<evidence type="ECO:0000256" key="9">
    <source>
        <dbReference type="RuleBase" id="RU000461"/>
    </source>
</evidence>
<accession>D8RV68</accession>
<name>D8RV68_SELML</name>
<sequence length="504" mass="56532">MDVFTASILLILILLPLLGFYFRQSWLKPPLPPSPSSGLPLIGHLHLLGKLPHQSFQALAEKHGPIFSLRFGFRHAVVISSTDLAKEVLRVHDATFASRPSNVGMNIGFYKYLMGGAPYGDLWKQLRRLYSVELLTSKRIDSFLPLRLEELSLMLSGLARAHERNEAVDMRNLLTCFTFNTITRILMNKRYFQHQGEELHGIDSSEASVFKAILVELSETALQFRISALLPSYLRWIDWSVYWIRRLHAKQDQFLQKIIDEHKNEKNTSTSSKDIMDMMLGLLAEDPRGEDIVKAAMTELVSGGTDTSATVIEWALAEILHRAPRVLGKAHDELDAVVGRSRMVDEADLPRLPYLQAIIKENFRLHPPAPLLVPHMPTHESNLAGYRVLGGTTTFVNVYAIGRDPALWDEPLEFRPERFLGSSVDVKGQDFELLPFGSGRRACPGMGLGLRTVQLALANLIHGFHWSAAEENALEEAGGAVIWVKTPLKAMASPRLPVEVLAWN</sequence>
<evidence type="ECO:0000256" key="7">
    <source>
        <dbReference type="ARBA" id="ARBA00023033"/>
    </source>
</evidence>
<keyword evidence="3 8" id="KW-0349">Heme</keyword>
<dbReference type="KEGG" id="smo:SELMODRAFT_271116"/>
<dbReference type="CDD" id="cd20618">
    <property type="entry name" value="CYP71_clan"/>
    <property type="match status" value="1"/>
</dbReference>
<dbReference type="Gramene" id="EFJ23721">
    <property type="protein sequence ID" value="EFJ23721"/>
    <property type="gene ID" value="SELMODRAFT_271116"/>
</dbReference>
<evidence type="ECO:0000313" key="10">
    <source>
        <dbReference type="EMBL" id="EFJ23721.1"/>
    </source>
</evidence>
<dbReference type="InParanoid" id="D8RV68"/>
<comment type="cofactor">
    <cofactor evidence="1 8">
        <name>heme</name>
        <dbReference type="ChEBI" id="CHEBI:30413"/>
    </cofactor>
</comment>
<keyword evidence="7 9" id="KW-0503">Monooxygenase</keyword>
<dbReference type="SUPFAM" id="SSF48264">
    <property type="entry name" value="Cytochrome P450"/>
    <property type="match status" value="1"/>
</dbReference>
<dbReference type="Pfam" id="PF00067">
    <property type="entry name" value="p450"/>
    <property type="match status" value="1"/>
</dbReference>
<dbReference type="FunFam" id="1.10.630.10:FF:000126">
    <property type="entry name" value="Predicted protein"/>
    <property type="match status" value="1"/>
</dbReference>
<dbReference type="PRINTS" id="PR00463">
    <property type="entry name" value="EP450I"/>
</dbReference>
<protein>
    <submittedName>
        <fullName evidence="10">Uncharacterized protein CYP797G2</fullName>
    </submittedName>
</protein>
<dbReference type="GO" id="GO:0020037">
    <property type="term" value="F:heme binding"/>
    <property type="evidence" value="ECO:0007669"/>
    <property type="project" value="InterPro"/>
</dbReference>
<dbReference type="STRING" id="88036.D8RV68"/>
<evidence type="ECO:0000256" key="5">
    <source>
        <dbReference type="ARBA" id="ARBA00023002"/>
    </source>
</evidence>
<dbReference type="InterPro" id="IPR017972">
    <property type="entry name" value="Cyt_P450_CS"/>
</dbReference>
<keyword evidence="4 8" id="KW-0479">Metal-binding</keyword>
<dbReference type="PRINTS" id="PR00385">
    <property type="entry name" value="P450"/>
</dbReference>
<organism evidence="11">
    <name type="scientific">Selaginella moellendorffii</name>
    <name type="common">Spikemoss</name>
    <dbReference type="NCBI Taxonomy" id="88036"/>
    <lineage>
        <taxon>Eukaryota</taxon>
        <taxon>Viridiplantae</taxon>
        <taxon>Streptophyta</taxon>
        <taxon>Embryophyta</taxon>
        <taxon>Tracheophyta</taxon>
        <taxon>Lycopodiopsida</taxon>
        <taxon>Selaginellales</taxon>
        <taxon>Selaginellaceae</taxon>
        <taxon>Selaginella</taxon>
    </lineage>
</organism>
<comment type="similarity">
    <text evidence="2 9">Belongs to the cytochrome P450 family.</text>
</comment>
<dbReference type="HOGENOM" id="CLU_001570_4_0_1"/>
<dbReference type="PANTHER" id="PTHR47944:SF4">
    <property type="entry name" value="OS09G0441700 PROTEIN"/>
    <property type="match status" value="1"/>
</dbReference>
<dbReference type="EMBL" id="GL377591">
    <property type="protein sequence ID" value="EFJ23721.1"/>
    <property type="molecule type" value="Genomic_DNA"/>
</dbReference>
<dbReference type="InterPro" id="IPR002401">
    <property type="entry name" value="Cyt_P450_E_grp-I"/>
</dbReference>
<evidence type="ECO:0000256" key="4">
    <source>
        <dbReference type="ARBA" id="ARBA00022723"/>
    </source>
</evidence>
<feature type="binding site" description="axial binding residue" evidence="8">
    <location>
        <position position="443"/>
    </location>
    <ligand>
        <name>heme</name>
        <dbReference type="ChEBI" id="CHEBI:30413"/>
    </ligand>
    <ligandPart>
        <name>Fe</name>
        <dbReference type="ChEBI" id="CHEBI:18248"/>
    </ligandPart>
</feature>
<dbReference type="Proteomes" id="UP000001514">
    <property type="component" value="Unassembled WGS sequence"/>
</dbReference>
<dbReference type="OrthoDB" id="442633at2759"/>
<keyword evidence="11" id="KW-1185">Reference proteome</keyword>
<dbReference type="GO" id="GO:0004497">
    <property type="term" value="F:monooxygenase activity"/>
    <property type="evidence" value="ECO:0007669"/>
    <property type="project" value="UniProtKB-KW"/>
</dbReference>
<dbReference type="eggNOG" id="KOG0156">
    <property type="taxonomic scope" value="Eukaryota"/>
</dbReference>
<evidence type="ECO:0000313" key="11">
    <source>
        <dbReference type="Proteomes" id="UP000001514"/>
    </source>
</evidence>
<dbReference type="GeneID" id="9628790"/>
<evidence type="ECO:0000256" key="2">
    <source>
        <dbReference type="ARBA" id="ARBA00010617"/>
    </source>
</evidence>
<dbReference type="Gene3D" id="1.10.630.10">
    <property type="entry name" value="Cytochrome P450"/>
    <property type="match status" value="1"/>
</dbReference>
<reference evidence="10 11" key="1">
    <citation type="journal article" date="2011" name="Science">
        <title>The Selaginella genome identifies genetic changes associated with the evolution of vascular plants.</title>
        <authorList>
            <person name="Banks J.A."/>
            <person name="Nishiyama T."/>
            <person name="Hasebe M."/>
            <person name="Bowman J.L."/>
            <person name="Gribskov M."/>
            <person name="dePamphilis C."/>
            <person name="Albert V.A."/>
            <person name="Aono N."/>
            <person name="Aoyama T."/>
            <person name="Ambrose B.A."/>
            <person name="Ashton N.W."/>
            <person name="Axtell M.J."/>
            <person name="Barker E."/>
            <person name="Barker M.S."/>
            <person name="Bennetzen J.L."/>
            <person name="Bonawitz N.D."/>
            <person name="Chapple C."/>
            <person name="Cheng C."/>
            <person name="Correa L.G."/>
            <person name="Dacre M."/>
            <person name="DeBarry J."/>
            <person name="Dreyer I."/>
            <person name="Elias M."/>
            <person name="Engstrom E.M."/>
            <person name="Estelle M."/>
            <person name="Feng L."/>
            <person name="Finet C."/>
            <person name="Floyd S.K."/>
            <person name="Frommer W.B."/>
            <person name="Fujita T."/>
            <person name="Gramzow L."/>
            <person name="Gutensohn M."/>
            <person name="Harholt J."/>
            <person name="Hattori M."/>
            <person name="Heyl A."/>
            <person name="Hirai T."/>
            <person name="Hiwatashi Y."/>
            <person name="Ishikawa M."/>
            <person name="Iwata M."/>
            <person name="Karol K.G."/>
            <person name="Koehler B."/>
            <person name="Kolukisaoglu U."/>
            <person name="Kubo M."/>
            <person name="Kurata T."/>
            <person name="Lalonde S."/>
            <person name="Li K."/>
            <person name="Li Y."/>
            <person name="Litt A."/>
            <person name="Lyons E."/>
            <person name="Manning G."/>
            <person name="Maruyama T."/>
            <person name="Michael T.P."/>
            <person name="Mikami K."/>
            <person name="Miyazaki S."/>
            <person name="Morinaga S."/>
            <person name="Murata T."/>
            <person name="Mueller-Roeber B."/>
            <person name="Nelson D.R."/>
            <person name="Obara M."/>
            <person name="Oguri Y."/>
            <person name="Olmstead R.G."/>
            <person name="Onodera N."/>
            <person name="Petersen B.L."/>
            <person name="Pils B."/>
            <person name="Prigge M."/>
            <person name="Rensing S.A."/>
            <person name="Riano-Pachon D.M."/>
            <person name="Roberts A.W."/>
            <person name="Sato Y."/>
            <person name="Scheller H.V."/>
            <person name="Schulz B."/>
            <person name="Schulz C."/>
            <person name="Shakirov E.V."/>
            <person name="Shibagaki N."/>
            <person name="Shinohara N."/>
            <person name="Shippen D.E."/>
            <person name="Soerensen I."/>
            <person name="Sotooka R."/>
            <person name="Sugimoto N."/>
            <person name="Sugita M."/>
            <person name="Sumikawa N."/>
            <person name="Tanurdzic M."/>
            <person name="Theissen G."/>
            <person name="Ulvskov P."/>
            <person name="Wakazuki S."/>
            <person name="Weng J.K."/>
            <person name="Willats W.W."/>
            <person name="Wipf D."/>
            <person name="Wolf P.G."/>
            <person name="Yang L."/>
            <person name="Zimmer A.D."/>
            <person name="Zhu Q."/>
            <person name="Mitros T."/>
            <person name="Hellsten U."/>
            <person name="Loque D."/>
            <person name="Otillar R."/>
            <person name="Salamov A."/>
            <person name="Schmutz J."/>
            <person name="Shapiro H."/>
            <person name="Lindquist E."/>
            <person name="Lucas S."/>
            <person name="Rokhsar D."/>
            <person name="Grigoriev I.V."/>
        </authorList>
    </citation>
    <scope>NUCLEOTIDE SEQUENCE [LARGE SCALE GENOMIC DNA]</scope>
</reference>
<gene>
    <name evidence="10" type="primary">CYP797G2</name>
    <name evidence="10" type="ORF">SELMODRAFT_271116</name>
</gene>
<evidence type="ECO:0000256" key="6">
    <source>
        <dbReference type="ARBA" id="ARBA00023004"/>
    </source>
</evidence>
<dbReference type="InterPro" id="IPR036396">
    <property type="entry name" value="Cyt_P450_sf"/>
</dbReference>
<proteinExistence type="inferred from homology"/>